<dbReference type="InterPro" id="IPR028082">
    <property type="entry name" value="Peripla_BP_I"/>
</dbReference>
<evidence type="ECO:0000256" key="1">
    <source>
        <dbReference type="ARBA" id="ARBA00023015"/>
    </source>
</evidence>
<sequence length="371" mass="40637">MATGQQANKRPSMFEVARLAGVSHQTVSRVINDFPGVSPATRAKVQRAIEQLDYRPSNPARALASRKSRTIGLIAGGREFYGPISSIGAIESIARSHSMFMSVLLVHEATCTQKEFDDLCRILDEQNVDAFIFLTPTDVMFSAACRAQVIWPRVLLTSTHGGMGLEEELRLLRPSDRRKIALAGIDQWSAMKDVMGLLKTLGHRSALYFAGPREWRDAATRLAAWNDLCAADAMNSVTIQCDSWDGSEAYARMNHVLEDIGRSGGKLPTAVVASNDAQAMAVARALHEHGMRIPQDVSVVGFDDMPGVDNMYPPLTTVRQDFEMLGQQAMREVLFLLGEGDKPQYASVQHGVGMVPAKLIRRSSVGVAPNR</sequence>
<dbReference type="PROSITE" id="PS00356">
    <property type="entry name" value="HTH_LACI_1"/>
    <property type="match status" value="1"/>
</dbReference>
<reference evidence="5 6" key="1">
    <citation type="submission" date="2014-03" db="EMBL/GenBank/DDBJ databases">
        <title>Genomics of Bifidobacteria.</title>
        <authorList>
            <person name="Ventura M."/>
            <person name="Milani C."/>
            <person name="Lugli G.A."/>
        </authorList>
    </citation>
    <scope>NUCLEOTIDE SEQUENCE [LARGE SCALE GENOMIC DNA]</scope>
    <source>
        <strain evidence="5 6">LMG 21395</strain>
    </source>
</reference>
<dbReference type="SMART" id="SM00354">
    <property type="entry name" value="HTH_LACI"/>
    <property type="match status" value="1"/>
</dbReference>
<comment type="caution">
    <text evidence="5">The sequence shown here is derived from an EMBL/GenBank/DDBJ whole genome shotgun (WGS) entry which is preliminary data.</text>
</comment>
<keyword evidence="3" id="KW-0804">Transcription</keyword>
<dbReference type="Gene3D" id="1.10.260.40">
    <property type="entry name" value="lambda repressor-like DNA-binding domains"/>
    <property type="match status" value="1"/>
</dbReference>
<dbReference type="PANTHER" id="PTHR30146">
    <property type="entry name" value="LACI-RELATED TRANSCRIPTIONAL REPRESSOR"/>
    <property type="match status" value="1"/>
</dbReference>
<feature type="domain" description="HTH lacI-type" evidence="4">
    <location>
        <begin position="11"/>
        <end position="65"/>
    </location>
</feature>
<gene>
    <name evidence="5" type="ORF">THER5_0392</name>
</gene>
<name>A0A087E371_9BIFI</name>
<dbReference type="PANTHER" id="PTHR30146:SF109">
    <property type="entry name" value="HTH-TYPE TRANSCRIPTIONAL REGULATOR GALS"/>
    <property type="match status" value="1"/>
</dbReference>
<dbReference type="AlphaFoldDB" id="A0A087E371"/>
<organism evidence="5 6">
    <name type="scientific">Bifidobacterium thermacidophilum subsp. thermacidophilum</name>
    <dbReference type="NCBI Taxonomy" id="79262"/>
    <lineage>
        <taxon>Bacteria</taxon>
        <taxon>Bacillati</taxon>
        <taxon>Actinomycetota</taxon>
        <taxon>Actinomycetes</taxon>
        <taxon>Bifidobacteriales</taxon>
        <taxon>Bifidobacteriaceae</taxon>
        <taxon>Bifidobacterium</taxon>
    </lineage>
</organism>
<accession>A0A087E371</accession>
<evidence type="ECO:0000313" key="5">
    <source>
        <dbReference type="EMBL" id="KFJ02222.1"/>
    </source>
</evidence>
<dbReference type="EMBL" id="JGZT01000007">
    <property type="protein sequence ID" value="KFJ02222.1"/>
    <property type="molecule type" value="Genomic_DNA"/>
</dbReference>
<dbReference type="GO" id="GO:0003700">
    <property type="term" value="F:DNA-binding transcription factor activity"/>
    <property type="evidence" value="ECO:0007669"/>
    <property type="project" value="TreeGrafter"/>
</dbReference>
<dbReference type="Pfam" id="PF00356">
    <property type="entry name" value="LacI"/>
    <property type="match status" value="1"/>
</dbReference>
<evidence type="ECO:0000313" key="6">
    <source>
        <dbReference type="Proteomes" id="UP000029003"/>
    </source>
</evidence>
<dbReference type="Gene3D" id="3.40.50.2300">
    <property type="match status" value="2"/>
</dbReference>
<evidence type="ECO:0000259" key="4">
    <source>
        <dbReference type="PROSITE" id="PS50932"/>
    </source>
</evidence>
<proteinExistence type="predicted"/>
<keyword evidence="2" id="KW-0238">DNA-binding</keyword>
<dbReference type="SUPFAM" id="SSF47413">
    <property type="entry name" value="lambda repressor-like DNA-binding domains"/>
    <property type="match status" value="1"/>
</dbReference>
<dbReference type="CDD" id="cd01392">
    <property type="entry name" value="HTH_LacI"/>
    <property type="match status" value="1"/>
</dbReference>
<dbReference type="InterPro" id="IPR000843">
    <property type="entry name" value="HTH_LacI"/>
</dbReference>
<evidence type="ECO:0000256" key="3">
    <source>
        <dbReference type="ARBA" id="ARBA00023163"/>
    </source>
</evidence>
<evidence type="ECO:0000256" key="2">
    <source>
        <dbReference type="ARBA" id="ARBA00023125"/>
    </source>
</evidence>
<dbReference type="RefSeq" id="WP_029576892.1">
    <property type="nucleotide sequence ID" value="NZ_JGZT01000007.1"/>
</dbReference>
<dbReference type="Proteomes" id="UP000029003">
    <property type="component" value="Unassembled WGS sequence"/>
</dbReference>
<dbReference type="GO" id="GO:0000976">
    <property type="term" value="F:transcription cis-regulatory region binding"/>
    <property type="evidence" value="ECO:0007669"/>
    <property type="project" value="TreeGrafter"/>
</dbReference>
<keyword evidence="1" id="KW-0805">Transcription regulation</keyword>
<dbReference type="InterPro" id="IPR046335">
    <property type="entry name" value="LacI/GalR-like_sensor"/>
</dbReference>
<dbReference type="Pfam" id="PF13377">
    <property type="entry name" value="Peripla_BP_3"/>
    <property type="match status" value="1"/>
</dbReference>
<dbReference type="PROSITE" id="PS50932">
    <property type="entry name" value="HTH_LACI_2"/>
    <property type="match status" value="1"/>
</dbReference>
<dbReference type="InterPro" id="IPR010982">
    <property type="entry name" value="Lambda_DNA-bd_dom_sf"/>
</dbReference>
<dbReference type="OrthoDB" id="59108at2"/>
<protein>
    <submittedName>
        <fullName evidence="5">LacI-type transcriptional regulator</fullName>
    </submittedName>
</protein>
<dbReference type="SUPFAM" id="SSF53822">
    <property type="entry name" value="Periplasmic binding protein-like I"/>
    <property type="match status" value="1"/>
</dbReference>